<dbReference type="InterPro" id="IPR019861">
    <property type="entry name" value="PorP/SprF_Bacteroidetes"/>
</dbReference>
<organism evidence="2 3">
    <name type="scientific">Mesonia hippocampi</name>
    <dbReference type="NCBI Taxonomy" id="1628250"/>
    <lineage>
        <taxon>Bacteria</taxon>
        <taxon>Pseudomonadati</taxon>
        <taxon>Bacteroidota</taxon>
        <taxon>Flavobacteriia</taxon>
        <taxon>Flavobacteriales</taxon>
        <taxon>Flavobacteriaceae</taxon>
        <taxon>Mesonia</taxon>
    </lineage>
</organism>
<dbReference type="Proteomes" id="UP000553034">
    <property type="component" value="Unassembled WGS sequence"/>
</dbReference>
<dbReference type="AlphaFoldDB" id="A0A840EL04"/>
<feature type="chain" id="PRO_5032535043" evidence="1">
    <location>
        <begin position="24"/>
        <end position="308"/>
    </location>
</feature>
<gene>
    <name evidence="2" type="ORF">GGR32_001340</name>
</gene>
<dbReference type="RefSeq" id="WP_183477399.1">
    <property type="nucleotide sequence ID" value="NZ_JACIFO010000004.1"/>
</dbReference>
<keyword evidence="3" id="KW-1185">Reference proteome</keyword>
<protein>
    <submittedName>
        <fullName evidence="2">Type IX secretion system PorP/SprF family membrane protein</fullName>
    </submittedName>
</protein>
<evidence type="ECO:0000313" key="2">
    <source>
        <dbReference type="EMBL" id="MBB4119049.1"/>
    </source>
</evidence>
<comment type="caution">
    <text evidence="2">The sequence shown here is derived from an EMBL/GenBank/DDBJ whole genome shotgun (WGS) entry which is preliminary data.</text>
</comment>
<evidence type="ECO:0000256" key="1">
    <source>
        <dbReference type="SAM" id="SignalP"/>
    </source>
</evidence>
<reference evidence="2 3" key="1">
    <citation type="submission" date="2020-08" db="EMBL/GenBank/DDBJ databases">
        <title>Genomic Encyclopedia of Type Strains, Phase IV (KMG-IV): sequencing the most valuable type-strain genomes for metagenomic binning, comparative biology and taxonomic classification.</title>
        <authorList>
            <person name="Goeker M."/>
        </authorList>
    </citation>
    <scope>NUCLEOTIDE SEQUENCE [LARGE SCALE GENOMIC DNA]</scope>
    <source>
        <strain evidence="2 3">DSM 29568</strain>
    </source>
</reference>
<accession>A0A840EL04</accession>
<proteinExistence type="predicted"/>
<sequence length="308" mass="33916">MKYIIKSVIVVALLLLSIQGMQAQQDSQYTQYMYNTATVNPAYAGSREVLSILALYRSQWVGLDGAPEVLNFSGHTPVNEKVGLGLSFTNDRIGPTSETTAVADFSYTIMLGAATKLSFGVKAGGNFLDVNMNELNEFNVNDPLSFNHTLSSPVIGAGTYLHTDNWYVGLSIPNFLTSKHYDIDSDLKISEASEEMHAYLIAGYVFNLNPNLKFKPAVLTKAVYGSPLALDLSANFLFHEKLTLGAAYRLDAAVSGMAGFQVNENIMIGYAYDYETSELSNYNDGSHEIFLRFELGTRVRGVVNPRFF</sequence>
<keyword evidence="1" id="KW-0732">Signal</keyword>
<dbReference type="EMBL" id="JACIFO010000004">
    <property type="protein sequence ID" value="MBB4119049.1"/>
    <property type="molecule type" value="Genomic_DNA"/>
</dbReference>
<dbReference type="NCBIfam" id="TIGR03519">
    <property type="entry name" value="T9SS_PorP_fam"/>
    <property type="match status" value="1"/>
</dbReference>
<evidence type="ECO:0000313" key="3">
    <source>
        <dbReference type="Proteomes" id="UP000553034"/>
    </source>
</evidence>
<feature type="signal peptide" evidence="1">
    <location>
        <begin position="1"/>
        <end position="23"/>
    </location>
</feature>
<dbReference type="Pfam" id="PF11751">
    <property type="entry name" value="PorP_SprF"/>
    <property type="match status" value="1"/>
</dbReference>
<name>A0A840EL04_9FLAO</name>